<comment type="caution">
    <text evidence="12">The sequence shown here is derived from an EMBL/GenBank/DDBJ whole genome shotgun (WGS) entry which is preliminary data.</text>
</comment>
<dbReference type="Pfam" id="PF07741">
    <property type="entry name" value="BRF1"/>
    <property type="match status" value="1"/>
</dbReference>
<gene>
    <name evidence="12" type="ORF">KI387_007976</name>
</gene>
<dbReference type="GO" id="GO:0008270">
    <property type="term" value="F:zinc ion binding"/>
    <property type="evidence" value="ECO:0007669"/>
    <property type="project" value="UniProtKB-KW"/>
</dbReference>
<name>A0AA38CPK3_TAXCH</name>
<evidence type="ECO:0000256" key="8">
    <source>
        <dbReference type="ARBA" id="ARBA00023242"/>
    </source>
</evidence>
<dbReference type="PANTHER" id="PTHR11618">
    <property type="entry name" value="TRANSCRIPTION INITIATION FACTOR IIB-RELATED"/>
    <property type="match status" value="1"/>
</dbReference>
<dbReference type="CDD" id="cd20554">
    <property type="entry name" value="CYCLIN_TFIIIB90_rpt2"/>
    <property type="match status" value="1"/>
</dbReference>
<dbReference type="GO" id="GO:0000126">
    <property type="term" value="C:transcription factor TFIIIB complex"/>
    <property type="evidence" value="ECO:0007669"/>
    <property type="project" value="TreeGrafter"/>
</dbReference>
<keyword evidence="7" id="KW-0804">Transcription</keyword>
<evidence type="ECO:0000256" key="3">
    <source>
        <dbReference type="ARBA" id="ARBA00022723"/>
    </source>
</evidence>
<evidence type="ECO:0000313" key="12">
    <source>
        <dbReference type="EMBL" id="KAH9303572.1"/>
    </source>
</evidence>
<evidence type="ECO:0000256" key="4">
    <source>
        <dbReference type="ARBA" id="ARBA00022771"/>
    </source>
</evidence>
<sequence>LLGRTLARERIFVISHTALKILASMKRDWMQTGRKPSGLCGAALYISALSNGYRCTKEDIVNIVHICEATLTKRLIEFENTESGSLTTEEFEAKANELEAEMKSIKAPAKNIEFKGTKGITELLCEHKGTDAEHFAHGLCKACYVEFFKLSGGIQGGSAPPAFQRAEEQRRKQSLQIKLDTEFFCDDENEGSPCQIKSQENMEGDVKKTREEVKLTNKKKDGEACFHDGDYTKGLRYKYTASKNVDAEIQNQDCRNGATESCMSEAAIECPEITEDLFQESYKVGDDMGEELATLSDIDDDEVEGYLHNKEEVRLKTIIWTEMNKEYLEEQAAKEEAIASAEAAHTLALAAAAEGAPDAVELAAAAAAAVARLKKDKQHKRAEEAKNKVPPQSAVEATRQMLEKKKLSSKVNYDVLEKLFEDNKKNNTEMSDEGKDIQNQSPVENRKRTRSVSWADQNSADFKNSKKGAFQGKLNEGNAVDFKEEGTDPNMEDELEGGEFDIADQDGVDNEHFQPYKL</sequence>
<keyword evidence="13" id="KW-1185">Reference proteome</keyword>
<feature type="region of interest" description="Disordered" evidence="9">
    <location>
        <begin position="424"/>
        <end position="518"/>
    </location>
</feature>
<dbReference type="GO" id="GO:0070897">
    <property type="term" value="P:transcription preinitiation complex assembly"/>
    <property type="evidence" value="ECO:0007669"/>
    <property type="project" value="InterPro"/>
</dbReference>
<dbReference type="GO" id="GO:0097550">
    <property type="term" value="C:transcription preinitiation complex"/>
    <property type="evidence" value="ECO:0007669"/>
    <property type="project" value="TreeGrafter"/>
</dbReference>
<dbReference type="Pfam" id="PF00382">
    <property type="entry name" value="TFIIB"/>
    <property type="match status" value="1"/>
</dbReference>
<dbReference type="PANTHER" id="PTHR11618:SF4">
    <property type="entry name" value="TRANSCRIPTION FACTOR IIIB 90 KDA SUBUNIT"/>
    <property type="match status" value="1"/>
</dbReference>
<comment type="similarity">
    <text evidence="2">Belongs to the TFIIB family.</text>
</comment>
<dbReference type="InterPro" id="IPR011665">
    <property type="entry name" value="BRF1_TBP-bd_dom"/>
</dbReference>
<proteinExistence type="inferred from homology"/>
<dbReference type="Proteomes" id="UP000824469">
    <property type="component" value="Unassembled WGS sequence"/>
</dbReference>
<reference evidence="12 13" key="1">
    <citation type="journal article" date="2021" name="Nat. Plants">
        <title>The Taxus genome provides insights into paclitaxel biosynthesis.</title>
        <authorList>
            <person name="Xiong X."/>
            <person name="Gou J."/>
            <person name="Liao Q."/>
            <person name="Li Y."/>
            <person name="Zhou Q."/>
            <person name="Bi G."/>
            <person name="Li C."/>
            <person name="Du R."/>
            <person name="Wang X."/>
            <person name="Sun T."/>
            <person name="Guo L."/>
            <person name="Liang H."/>
            <person name="Lu P."/>
            <person name="Wu Y."/>
            <person name="Zhang Z."/>
            <person name="Ro D.K."/>
            <person name="Shang Y."/>
            <person name="Huang S."/>
            <person name="Yan J."/>
        </authorList>
    </citation>
    <scope>NUCLEOTIDE SEQUENCE [LARGE SCALE GENOMIC DNA]</scope>
    <source>
        <strain evidence="12">Ta-2019</strain>
    </source>
</reference>
<feature type="non-terminal residue" evidence="12">
    <location>
        <position position="1"/>
    </location>
</feature>
<protein>
    <recommendedName>
        <fullName evidence="14">Transcription factor IIIB 90 kDa subunit</fullName>
    </recommendedName>
</protein>
<feature type="domain" description="Transcription factor TFIIB cyclin-like" evidence="10">
    <location>
        <begin position="14"/>
        <end position="80"/>
    </location>
</feature>
<dbReference type="InterPro" id="IPR013150">
    <property type="entry name" value="TFIIB_cyclin"/>
</dbReference>
<feature type="compositionally biased region" description="Polar residues" evidence="9">
    <location>
        <begin position="451"/>
        <end position="462"/>
    </location>
</feature>
<keyword evidence="3" id="KW-0479">Metal-binding</keyword>
<evidence type="ECO:0000256" key="5">
    <source>
        <dbReference type="ARBA" id="ARBA00022833"/>
    </source>
</evidence>
<keyword evidence="6" id="KW-0805">Transcription regulation</keyword>
<evidence type="ECO:0000256" key="9">
    <source>
        <dbReference type="SAM" id="MobiDB-lite"/>
    </source>
</evidence>
<dbReference type="FunFam" id="1.10.472.10:FF:000066">
    <property type="entry name" value="Transcription factor IIIB subunit"/>
    <property type="match status" value="1"/>
</dbReference>
<comment type="subcellular location">
    <subcellularLocation>
        <location evidence="1">Nucleus</location>
    </subcellularLocation>
</comment>
<evidence type="ECO:0000313" key="13">
    <source>
        <dbReference type="Proteomes" id="UP000824469"/>
    </source>
</evidence>
<evidence type="ECO:0008006" key="14">
    <source>
        <dbReference type="Google" id="ProtNLM"/>
    </source>
</evidence>
<dbReference type="InterPro" id="IPR000812">
    <property type="entry name" value="TFIIB"/>
</dbReference>
<feature type="compositionally biased region" description="Basic and acidic residues" evidence="9">
    <location>
        <begin position="424"/>
        <end position="436"/>
    </location>
</feature>
<accession>A0AA38CPK3</accession>
<evidence type="ECO:0000259" key="10">
    <source>
        <dbReference type="Pfam" id="PF00382"/>
    </source>
</evidence>
<dbReference type="AlphaFoldDB" id="A0AA38CPK3"/>
<evidence type="ECO:0000256" key="6">
    <source>
        <dbReference type="ARBA" id="ARBA00023015"/>
    </source>
</evidence>
<dbReference type="GO" id="GO:0005634">
    <property type="term" value="C:nucleus"/>
    <property type="evidence" value="ECO:0007669"/>
    <property type="project" value="UniProtKB-SubCell"/>
</dbReference>
<evidence type="ECO:0000256" key="1">
    <source>
        <dbReference type="ARBA" id="ARBA00004123"/>
    </source>
</evidence>
<feature type="domain" description="Brf1 TBP-binding" evidence="11">
    <location>
        <begin position="296"/>
        <end position="421"/>
    </location>
</feature>
<dbReference type="InterPro" id="IPR036915">
    <property type="entry name" value="Cyclin-like_sf"/>
</dbReference>
<organism evidence="12 13">
    <name type="scientific">Taxus chinensis</name>
    <name type="common">Chinese yew</name>
    <name type="synonym">Taxus wallichiana var. chinensis</name>
    <dbReference type="NCBI Taxonomy" id="29808"/>
    <lineage>
        <taxon>Eukaryota</taxon>
        <taxon>Viridiplantae</taxon>
        <taxon>Streptophyta</taxon>
        <taxon>Embryophyta</taxon>
        <taxon>Tracheophyta</taxon>
        <taxon>Spermatophyta</taxon>
        <taxon>Pinopsida</taxon>
        <taxon>Pinidae</taxon>
        <taxon>Conifers II</taxon>
        <taxon>Cupressales</taxon>
        <taxon>Taxaceae</taxon>
        <taxon>Taxus</taxon>
    </lineage>
</organism>
<keyword evidence="4" id="KW-0863">Zinc-finger</keyword>
<dbReference type="GO" id="GO:0001006">
    <property type="term" value="F:RNA polymerase III type 3 promoter sequence-specific DNA binding"/>
    <property type="evidence" value="ECO:0007669"/>
    <property type="project" value="TreeGrafter"/>
</dbReference>
<dbReference type="GO" id="GO:0000995">
    <property type="term" value="F:RNA polymerase III general transcription initiation factor activity"/>
    <property type="evidence" value="ECO:0007669"/>
    <property type="project" value="TreeGrafter"/>
</dbReference>
<feature type="compositionally biased region" description="Basic and acidic residues" evidence="9">
    <location>
        <begin position="509"/>
        <end position="518"/>
    </location>
</feature>
<dbReference type="EMBL" id="JAHRHJ020000008">
    <property type="protein sequence ID" value="KAH9303572.1"/>
    <property type="molecule type" value="Genomic_DNA"/>
</dbReference>
<dbReference type="SUPFAM" id="SSF47954">
    <property type="entry name" value="Cyclin-like"/>
    <property type="match status" value="1"/>
</dbReference>
<feature type="non-terminal residue" evidence="12">
    <location>
        <position position="518"/>
    </location>
</feature>
<keyword evidence="5" id="KW-0862">Zinc</keyword>
<evidence type="ECO:0000256" key="2">
    <source>
        <dbReference type="ARBA" id="ARBA00010857"/>
    </source>
</evidence>
<evidence type="ECO:0000256" key="7">
    <source>
        <dbReference type="ARBA" id="ARBA00023163"/>
    </source>
</evidence>
<keyword evidence="8" id="KW-0539">Nucleus</keyword>
<evidence type="ECO:0000259" key="11">
    <source>
        <dbReference type="Pfam" id="PF07741"/>
    </source>
</evidence>
<dbReference type="GO" id="GO:0017025">
    <property type="term" value="F:TBP-class protein binding"/>
    <property type="evidence" value="ECO:0007669"/>
    <property type="project" value="InterPro"/>
</dbReference>
<dbReference type="Gene3D" id="1.20.5.650">
    <property type="entry name" value="Single helix bin"/>
    <property type="match status" value="1"/>
</dbReference>
<dbReference type="Gene3D" id="1.10.472.10">
    <property type="entry name" value="Cyclin-like"/>
    <property type="match status" value="1"/>
</dbReference>
<feature type="compositionally biased region" description="Acidic residues" evidence="9">
    <location>
        <begin position="490"/>
        <end position="508"/>
    </location>
</feature>